<keyword evidence="2" id="KW-0808">Transferase</keyword>
<dbReference type="Pfam" id="PF13527">
    <property type="entry name" value="Acetyltransf_9"/>
    <property type="match status" value="1"/>
</dbReference>
<protein>
    <submittedName>
        <fullName evidence="2">Acetyltransferase (GNAT) family protein</fullName>
    </submittedName>
</protein>
<sequence>MKIRLESPADISAIETLTYQAFENHPHHEPGAKPTEHLIVNRLRESGNLTLSLIAEDETGVVGHIAFSPVAIAGKSSKWLGLGPVSVIPNRQKEGIGSQLINEGLAQLKEAGVEGIVLLGEPDYYQRFGFAQDERLTLAGVPPEYFLIKPLAVEPDAIPSGEVTYDPAFFE</sequence>
<evidence type="ECO:0000313" key="3">
    <source>
        <dbReference type="Proteomes" id="UP000196573"/>
    </source>
</evidence>
<keyword evidence="3" id="KW-1185">Reference proteome</keyword>
<dbReference type="OrthoDB" id="359414at2"/>
<dbReference type="SUPFAM" id="SSF55729">
    <property type="entry name" value="Acyl-CoA N-acyltransferases (Nat)"/>
    <property type="match status" value="1"/>
</dbReference>
<dbReference type="InterPro" id="IPR016181">
    <property type="entry name" value="Acyl_CoA_acyltransferase"/>
</dbReference>
<proteinExistence type="predicted"/>
<accession>A0A1X7AHL1</accession>
<dbReference type="EMBL" id="FWPT01000003">
    <property type="protein sequence ID" value="SMA43059.1"/>
    <property type="molecule type" value="Genomic_DNA"/>
</dbReference>
<dbReference type="PANTHER" id="PTHR43617:SF2">
    <property type="entry name" value="UPF0039 PROTEIN SLL0451"/>
    <property type="match status" value="1"/>
</dbReference>
<dbReference type="InterPro" id="IPR000182">
    <property type="entry name" value="GNAT_dom"/>
</dbReference>
<dbReference type="GO" id="GO:0016747">
    <property type="term" value="F:acyltransferase activity, transferring groups other than amino-acyl groups"/>
    <property type="evidence" value="ECO:0007669"/>
    <property type="project" value="InterPro"/>
</dbReference>
<evidence type="ECO:0000259" key="1">
    <source>
        <dbReference type="PROSITE" id="PS51186"/>
    </source>
</evidence>
<dbReference type="PANTHER" id="PTHR43617">
    <property type="entry name" value="L-AMINO ACID N-ACETYLTRANSFERASE"/>
    <property type="match status" value="1"/>
</dbReference>
<dbReference type="Proteomes" id="UP000196573">
    <property type="component" value="Unassembled WGS sequence"/>
</dbReference>
<feature type="domain" description="N-acetyltransferase" evidence="1">
    <location>
        <begin position="1"/>
        <end position="152"/>
    </location>
</feature>
<dbReference type="Gene3D" id="3.40.630.30">
    <property type="match status" value="1"/>
</dbReference>
<gene>
    <name evidence="2" type="ORF">EHSB41UT_01547</name>
</gene>
<organism evidence="2 3">
    <name type="scientific">Parendozoicomonas haliclonae</name>
    <dbReference type="NCBI Taxonomy" id="1960125"/>
    <lineage>
        <taxon>Bacteria</taxon>
        <taxon>Pseudomonadati</taxon>
        <taxon>Pseudomonadota</taxon>
        <taxon>Gammaproteobacteria</taxon>
        <taxon>Oceanospirillales</taxon>
        <taxon>Endozoicomonadaceae</taxon>
        <taxon>Parendozoicomonas</taxon>
    </lineage>
</organism>
<dbReference type="RefSeq" id="WP_087108526.1">
    <property type="nucleotide sequence ID" value="NZ_CBCSCN010000008.1"/>
</dbReference>
<dbReference type="PROSITE" id="PS51186">
    <property type="entry name" value="GNAT"/>
    <property type="match status" value="1"/>
</dbReference>
<dbReference type="CDD" id="cd04301">
    <property type="entry name" value="NAT_SF"/>
    <property type="match status" value="1"/>
</dbReference>
<dbReference type="InterPro" id="IPR050276">
    <property type="entry name" value="MshD_Acetyltransferase"/>
</dbReference>
<dbReference type="AlphaFoldDB" id="A0A1X7AHL1"/>
<reference evidence="2 3" key="1">
    <citation type="submission" date="2017-03" db="EMBL/GenBank/DDBJ databases">
        <authorList>
            <person name="Afonso C.L."/>
            <person name="Miller P.J."/>
            <person name="Scott M.A."/>
            <person name="Spackman E."/>
            <person name="Goraichik I."/>
            <person name="Dimitrov K.M."/>
            <person name="Suarez D.L."/>
            <person name="Swayne D.E."/>
        </authorList>
    </citation>
    <scope>NUCLEOTIDE SEQUENCE [LARGE SCALE GENOMIC DNA]</scope>
    <source>
        <strain evidence="2">SB41UT1</strain>
    </source>
</reference>
<evidence type="ECO:0000313" key="2">
    <source>
        <dbReference type="EMBL" id="SMA43059.1"/>
    </source>
</evidence>
<name>A0A1X7AHL1_9GAMM</name>